<dbReference type="InterPro" id="IPR036188">
    <property type="entry name" value="FAD/NAD-bd_sf"/>
</dbReference>
<feature type="domain" description="Dihydroprymidine dehydrogenase" evidence="6">
    <location>
        <begin position="24"/>
        <end position="131"/>
    </location>
</feature>
<dbReference type="InterPro" id="IPR051394">
    <property type="entry name" value="Glutamate_Synthase"/>
</dbReference>
<dbReference type="GO" id="GO:0006537">
    <property type="term" value="P:glutamate biosynthetic process"/>
    <property type="evidence" value="ECO:0007669"/>
    <property type="project" value="UniProtKB-KW"/>
</dbReference>
<dbReference type="SUPFAM" id="SSF51971">
    <property type="entry name" value="Nucleotide-binding domain"/>
    <property type="match status" value="1"/>
</dbReference>
<dbReference type="GO" id="GO:0051536">
    <property type="term" value="F:iron-sulfur cluster binding"/>
    <property type="evidence" value="ECO:0007669"/>
    <property type="project" value="InterPro"/>
</dbReference>
<evidence type="ECO:0000313" key="7">
    <source>
        <dbReference type="EMBL" id="VEN74653.1"/>
    </source>
</evidence>
<dbReference type="Pfam" id="PF14691">
    <property type="entry name" value="Fer4_20"/>
    <property type="match status" value="1"/>
</dbReference>
<dbReference type="PRINTS" id="PR00419">
    <property type="entry name" value="ADXRDTASE"/>
</dbReference>
<evidence type="ECO:0000256" key="4">
    <source>
        <dbReference type="ARBA" id="ARBA00029440"/>
    </source>
</evidence>
<dbReference type="Pfam" id="PF07992">
    <property type="entry name" value="Pyr_redox_2"/>
    <property type="match status" value="1"/>
</dbReference>
<dbReference type="SUPFAM" id="SSF46548">
    <property type="entry name" value="alpha-helical ferredoxin"/>
    <property type="match status" value="1"/>
</dbReference>
<sequence length="474" mass="51695">MGKPGGIMEYDRKEPSYRPVEERLKDHREVEIKAGENEILEQAARCMDCGVPFCHAYGCPAANHIPELNEFIHRGLWKEALDMLLSTNNFPEFTGRLCPALCESACVGGIHQGPVSVREIELAVIEKAFETGLMKPSPPERRDGTSAAIIGSGPAGLAAADTLNRAGVLVTVFDEADKPGGLLRYGIPDFKMEKRVIDRRVQLMKDEGVIFETGIVAGEDISLKYLLKHFNAVCLACGARAYRDLPIPGRDLDGVHFAMDYLVQQNIKNRGNAIDPSLEIDARGKKVVVIGGGDTGSDCVGTALRQGAQSVTQLEIMPKPPEERPDETPWPMWPQVLRTSHAHKEGGERRWSTATQAFEGEFGQVKKLKCVEVEWTAGEPPVPKEIPGSEFEIEADLVILAMGFTGPGNKPLIQAFNLETDSRGNVKADPHRMTSVDGVFVAGDMTIGQSLIVRAISSGREAAQGVLSYLKKKV</sequence>
<dbReference type="InterPro" id="IPR023753">
    <property type="entry name" value="FAD/NAD-binding_dom"/>
</dbReference>
<dbReference type="Gene3D" id="3.50.50.60">
    <property type="entry name" value="FAD/NAD(P)-binding domain"/>
    <property type="match status" value="2"/>
</dbReference>
<dbReference type="InterPro" id="IPR028261">
    <property type="entry name" value="DPD_II"/>
</dbReference>
<evidence type="ECO:0000256" key="3">
    <source>
        <dbReference type="ARBA" id="ARBA00023164"/>
    </source>
</evidence>
<dbReference type="EC" id="1.4.1.13" evidence="7"/>
<accession>A0A484HJL9</accession>
<keyword evidence="3" id="KW-0314">Glutamate biosynthesis</keyword>
<evidence type="ECO:0000256" key="2">
    <source>
        <dbReference type="ARBA" id="ARBA00023002"/>
    </source>
</evidence>
<dbReference type="Gene3D" id="1.10.1060.10">
    <property type="entry name" value="Alpha-helical ferredoxin"/>
    <property type="match status" value="1"/>
</dbReference>
<dbReference type="InterPro" id="IPR006005">
    <property type="entry name" value="Glut_synth_ssu1"/>
</dbReference>
<keyword evidence="2 7" id="KW-0560">Oxidoreductase</keyword>
<gene>
    <name evidence="7" type="primary">gltD</name>
    <name evidence="7" type="ORF">EPICR_40240</name>
</gene>
<feature type="domain" description="FAD/NAD(P)-binding" evidence="5">
    <location>
        <begin position="147"/>
        <end position="458"/>
    </location>
</feature>
<dbReference type="InterPro" id="IPR009051">
    <property type="entry name" value="Helical_ferredxn"/>
</dbReference>
<dbReference type="GO" id="GO:0016639">
    <property type="term" value="F:oxidoreductase activity, acting on the CH-NH2 group of donors, NAD or NADP as acceptor"/>
    <property type="evidence" value="ECO:0007669"/>
    <property type="project" value="InterPro"/>
</dbReference>
<evidence type="ECO:0000259" key="6">
    <source>
        <dbReference type="Pfam" id="PF14691"/>
    </source>
</evidence>
<dbReference type="AlphaFoldDB" id="A0A484HJL9"/>
<keyword evidence="1" id="KW-0028">Amino-acid biosynthesis</keyword>
<dbReference type="NCBIfam" id="TIGR01317">
    <property type="entry name" value="GOGAT_sm_gam"/>
    <property type="match status" value="1"/>
</dbReference>
<organism evidence="7">
    <name type="scientific">uncultured Desulfobacteraceae bacterium</name>
    <dbReference type="NCBI Taxonomy" id="218296"/>
    <lineage>
        <taxon>Bacteria</taxon>
        <taxon>Pseudomonadati</taxon>
        <taxon>Thermodesulfobacteriota</taxon>
        <taxon>Desulfobacteria</taxon>
        <taxon>Desulfobacterales</taxon>
        <taxon>Desulfobacteraceae</taxon>
        <taxon>environmental samples</taxon>
    </lineage>
</organism>
<reference evidence="7" key="1">
    <citation type="submission" date="2019-01" db="EMBL/GenBank/DDBJ databases">
        <authorList>
            <consortium name="Genoscope - CEA"/>
            <person name="William W."/>
        </authorList>
    </citation>
    <scope>NUCLEOTIDE SEQUENCE</scope>
    <source>
        <strain evidence="7">CR-1</strain>
    </source>
</reference>
<name>A0A484HJL9_9BACT</name>
<evidence type="ECO:0000259" key="5">
    <source>
        <dbReference type="Pfam" id="PF07992"/>
    </source>
</evidence>
<dbReference type="EMBL" id="CAACVI010000034">
    <property type="protein sequence ID" value="VEN74653.1"/>
    <property type="molecule type" value="Genomic_DNA"/>
</dbReference>
<dbReference type="GO" id="GO:0004355">
    <property type="term" value="F:glutamate synthase (NADPH) activity"/>
    <property type="evidence" value="ECO:0007669"/>
    <property type="project" value="UniProtKB-EC"/>
</dbReference>
<protein>
    <submittedName>
        <fullName evidence="7">Glutamate synthase (NADPH) small chain</fullName>
        <ecNumber evidence="7">1.4.1.13</ecNumber>
    </submittedName>
</protein>
<dbReference type="PANTHER" id="PTHR43100:SF1">
    <property type="entry name" value="GLUTAMATE SYNTHASE [NADPH] SMALL CHAIN"/>
    <property type="match status" value="1"/>
</dbReference>
<evidence type="ECO:0000256" key="1">
    <source>
        <dbReference type="ARBA" id="ARBA00022605"/>
    </source>
</evidence>
<comment type="pathway">
    <text evidence="4">Amino-acid biosynthesis.</text>
</comment>
<dbReference type="PANTHER" id="PTHR43100">
    <property type="entry name" value="GLUTAMATE SYNTHASE [NADPH] SMALL CHAIN"/>
    <property type="match status" value="1"/>
</dbReference>
<proteinExistence type="predicted"/>